<comment type="caution">
    <text evidence="1">The sequence shown here is derived from an EMBL/GenBank/DDBJ whole genome shotgun (WGS) entry which is preliminary data.</text>
</comment>
<reference evidence="1 2" key="1">
    <citation type="submission" date="2017-11" db="EMBL/GenBank/DDBJ databases">
        <title>The genome of Rhizophagus clarus HR1 reveals common genetic basis of auxotrophy among arbuscular mycorrhizal fungi.</title>
        <authorList>
            <person name="Kobayashi Y."/>
        </authorList>
    </citation>
    <scope>NUCLEOTIDE SEQUENCE [LARGE SCALE GENOMIC DNA]</scope>
    <source>
        <strain evidence="1 2">HR1</strain>
    </source>
</reference>
<sequence length="58" mass="6706">MNHSKRTFWNITGGTDFSESPWRNGLFGTSLEERIFWNVPGGTDFSERPWRTSLEVNG</sequence>
<protein>
    <submittedName>
        <fullName evidence="1">Uncharacterized protein</fullName>
    </submittedName>
</protein>
<evidence type="ECO:0000313" key="2">
    <source>
        <dbReference type="Proteomes" id="UP000247702"/>
    </source>
</evidence>
<gene>
    <name evidence="1" type="ORF">RclHR1_09480001</name>
</gene>
<keyword evidence="2" id="KW-1185">Reference proteome</keyword>
<dbReference type="EMBL" id="BEXD01004368">
    <property type="protein sequence ID" value="GBC10251.1"/>
    <property type="molecule type" value="Genomic_DNA"/>
</dbReference>
<evidence type="ECO:0000313" key="1">
    <source>
        <dbReference type="EMBL" id="GBC10251.1"/>
    </source>
</evidence>
<name>A0A2Z6S6P3_9GLOM</name>
<organism evidence="1 2">
    <name type="scientific">Rhizophagus clarus</name>
    <dbReference type="NCBI Taxonomy" id="94130"/>
    <lineage>
        <taxon>Eukaryota</taxon>
        <taxon>Fungi</taxon>
        <taxon>Fungi incertae sedis</taxon>
        <taxon>Mucoromycota</taxon>
        <taxon>Glomeromycotina</taxon>
        <taxon>Glomeromycetes</taxon>
        <taxon>Glomerales</taxon>
        <taxon>Glomeraceae</taxon>
        <taxon>Rhizophagus</taxon>
    </lineage>
</organism>
<accession>A0A2Z6S6P3</accession>
<dbReference type="AlphaFoldDB" id="A0A2Z6S6P3"/>
<proteinExistence type="predicted"/>
<dbReference type="Proteomes" id="UP000247702">
    <property type="component" value="Unassembled WGS sequence"/>
</dbReference>